<reference evidence="4 5" key="1">
    <citation type="submission" date="2018-06" db="EMBL/GenBank/DDBJ databases">
        <title>Paenibacillus montanisoli sp. nov., isolated from mountain area soil.</title>
        <authorList>
            <person name="Wu M."/>
        </authorList>
    </citation>
    <scope>NUCLEOTIDE SEQUENCE [LARGE SCALE GENOMIC DNA]</scope>
    <source>
        <strain evidence="4 5">RA17</strain>
    </source>
</reference>
<feature type="compositionally biased region" description="Acidic residues" evidence="1">
    <location>
        <begin position="285"/>
        <end position="304"/>
    </location>
</feature>
<evidence type="ECO:0000313" key="4">
    <source>
        <dbReference type="EMBL" id="RAP73995.1"/>
    </source>
</evidence>
<evidence type="ECO:0000256" key="1">
    <source>
        <dbReference type="SAM" id="MobiDB-lite"/>
    </source>
</evidence>
<feature type="transmembrane region" description="Helical" evidence="2">
    <location>
        <begin position="360"/>
        <end position="380"/>
    </location>
</feature>
<proteinExistence type="predicted"/>
<feature type="region of interest" description="Disordered" evidence="1">
    <location>
        <begin position="206"/>
        <end position="354"/>
    </location>
</feature>
<evidence type="ECO:0000256" key="2">
    <source>
        <dbReference type="SAM" id="Phobius"/>
    </source>
</evidence>
<dbReference type="Proteomes" id="UP000249260">
    <property type="component" value="Unassembled WGS sequence"/>
</dbReference>
<dbReference type="OrthoDB" id="2111742at2"/>
<keyword evidence="5" id="KW-1185">Reference proteome</keyword>
<feature type="chain" id="PRO_5016459959" description="LPXTG cell wall anchor domain-containing protein" evidence="3">
    <location>
        <begin position="27"/>
        <end position="386"/>
    </location>
</feature>
<dbReference type="AlphaFoldDB" id="A0A328TZG6"/>
<accession>A0A328TZG6</accession>
<evidence type="ECO:0000313" key="5">
    <source>
        <dbReference type="Proteomes" id="UP000249260"/>
    </source>
</evidence>
<keyword evidence="2" id="KW-0472">Membrane</keyword>
<feature type="compositionally biased region" description="Low complexity" evidence="1">
    <location>
        <begin position="305"/>
        <end position="327"/>
    </location>
</feature>
<organism evidence="4 5">
    <name type="scientific">Paenibacillus montanisoli</name>
    <dbReference type="NCBI Taxonomy" id="2081970"/>
    <lineage>
        <taxon>Bacteria</taxon>
        <taxon>Bacillati</taxon>
        <taxon>Bacillota</taxon>
        <taxon>Bacilli</taxon>
        <taxon>Bacillales</taxon>
        <taxon>Paenibacillaceae</taxon>
        <taxon>Paenibacillus</taxon>
    </lineage>
</organism>
<evidence type="ECO:0000256" key="3">
    <source>
        <dbReference type="SAM" id="SignalP"/>
    </source>
</evidence>
<dbReference type="RefSeq" id="WP_112884784.1">
    <property type="nucleotide sequence ID" value="NZ_QLUW01000005.1"/>
</dbReference>
<keyword evidence="2" id="KW-0812">Transmembrane</keyword>
<name>A0A328TZG6_9BACL</name>
<feature type="signal peptide" evidence="3">
    <location>
        <begin position="1"/>
        <end position="26"/>
    </location>
</feature>
<gene>
    <name evidence="4" type="ORF">DL346_23245</name>
</gene>
<keyword evidence="3" id="KW-0732">Signal</keyword>
<sequence length="386" mass="39870">MRKMFMKTAMLVVAIFLVLAPTSAWAYSYGDANTEDVAETFKVVAAALSKSSPDWKTAEAAHKERREEIAAHFGESVAKTLDSNIKARQAKETIANYKALLVMNLDRRFENTLKDVSDYTNAKMLLAKARATFVVLSPYAEAKLSAAKIQSLNADFDTALEAIGNPGLFGVGQKDADEKALKDAVNRIYGSLKPLFPYTVYKAPAKPAAGGGTSSDKGTTAKPPTTAGTGNTDKGTASKPAASDAKPSTPAKDAEKEQQDDKAVQTAPDAAPPADAPDAAAGDAAADEGATDAAADDTAAEEPAADQPADAASTDDQAVADNAAADDTAAEGEVASAEPDTIDGTKEHAAMARTDKTNPAVTVGVIGGVAVVGAGAVWLARRKGFF</sequence>
<feature type="compositionally biased region" description="Low complexity" evidence="1">
    <location>
        <begin position="237"/>
        <end position="251"/>
    </location>
</feature>
<protein>
    <recommendedName>
        <fullName evidence="6">LPXTG cell wall anchor domain-containing protein</fullName>
    </recommendedName>
</protein>
<dbReference type="EMBL" id="QLUW01000005">
    <property type="protein sequence ID" value="RAP73995.1"/>
    <property type="molecule type" value="Genomic_DNA"/>
</dbReference>
<feature type="compositionally biased region" description="Low complexity" evidence="1">
    <location>
        <begin position="217"/>
        <end position="230"/>
    </location>
</feature>
<comment type="caution">
    <text evidence="4">The sequence shown here is derived from an EMBL/GenBank/DDBJ whole genome shotgun (WGS) entry which is preliminary data.</text>
</comment>
<feature type="compositionally biased region" description="Basic and acidic residues" evidence="1">
    <location>
        <begin position="252"/>
        <end position="263"/>
    </location>
</feature>
<feature type="compositionally biased region" description="Basic and acidic residues" evidence="1">
    <location>
        <begin position="343"/>
        <end position="354"/>
    </location>
</feature>
<keyword evidence="2" id="KW-1133">Transmembrane helix</keyword>
<evidence type="ECO:0008006" key="6">
    <source>
        <dbReference type="Google" id="ProtNLM"/>
    </source>
</evidence>